<comment type="caution">
    <text evidence="2">The sequence shown here is derived from an EMBL/GenBank/DDBJ whole genome shotgun (WGS) entry which is preliminary data.</text>
</comment>
<accession>A0A0S7XNZ4</accession>
<evidence type="ECO:0000313" key="3">
    <source>
        <dbReference type="Proteomes" id="UP000052020"/>
    </source>
</evidence>
<proteinExistence type="predicted"/>
<evidence type="ECO:0000313" key="2">
    <source>
        <dbReference type="EMBL" id="KPJ64086.1"/>
    </source>
</evidence>
<dbReference type="Proteomes" id="UP000052020">
    <property type="component" value="Unassembled WGS sequence"/>
</dbReference>
<organism evidence="2 3">
    <name type="scientific">candidate division KD3-62 bacterium DG_56</name>
    <dbReference type="NCBI Taxonomy" id="1704032"/>
    <lineage>
        <taxon>Bacteria</taxon>
        <taxon>candidate division KD3-62</taxon>
    </lineage>
</organism>
<dbReference type="AlphaFoldDB" id="A0A0S7XNZ4"/>
<evidence type="ECO:0000259" key="1">
    <source>
        <dbReference type="Pfam" id="PF14417"/>
    </source>
</evidence>
<dbReference type="InterPro" id="IPR025847">
    <property type="entry name" value="MEDS_domain"/>
</dbReference>
<dbReference type="EMBL" id="LIZY01000043">
    <property type="protein sequence ID" value="KPJ64086.1"/>
    <property type="molecule type" value="Genomic_DNA"/>
</dbReference>
<name>A0A0S7XNZ4_9BACT</name>
<feature type="domain" description="MEDS" evidence="1">
    <location>
        <begin position="19"/>
        <end position="179"/>
    </location>
</feature>
<gene>
    <name evidence="2" type="ORF">AMK68_02345</name>
</gene>
<sequence>MALVNLGFGGDRKIESGSHICAVYDNRSQLMDILVPFIACGLDNRELCVVVGDDALMADVRRALSERGMNPDRYVIGEQLLFLTAIDHYYAESRFNVERLVRAVDDLMELVISQGFQSARVAGDNTPVMDHIVQSLGDWVQYEARLNVGLRGKSVVALCIYNQRRTPGQVMTTMLKTHPLVVMDGVIHENPFYQEPDQLLGGLPAPGEIT</sequence>
<reference evidence="2 3" key="1">
    <citation type="journal article" date="2015" name="Microbiome">
        <title>Genomic resolution of linkages in carbon, nitrogen, and sulfur cycling among widespread estuary sediment bacteria.</title>
        <authorList>
            <person name="Baker B.J."/>
            <person name="Lazar C.S."/>
            <person name="Teske A.P."/>
            <person name="Dick G.J."/>
        </authorList>
    </citation>
    <scope>NUCLEOTIDE SEQUENCE [LARGE SCALE GENOMIC DNA]</scope>
    <source>
        <strain evidence="2">DG_56</strain>
    </source>
</reference>
<protein>
    <recommendedName>
        <fullName evidence="1">MEDS domain-containing protein</fullName>
    </recommendedName>
</protein>
<dbReference type="Pfam" id="PF14417">
    <property type="entry name" value="MEDS"/>
    <property type="match status" value="1"/>
</dbReference>